<dbReference type="Gene3D" id="1.10.287.830">
    <property type="entry name" value="putative peptidase helix hairpin domain like"/>
    <property type="match status" value="1"/>
</dbReference>
<dbReference type="GO" id="GO:0006518">
    <property type="term" value="P:peptide metabolic process"/>
    <property type="evidence" value="ECO:0007669"/>
    <property type="project" value="TreeGrafter"/>
</dbReference>
<evidence type="ECO:0000259" key="7">
    <source>
        <dbReference type="Pfam" id="PF01432"/>
    </source>
</evidence>
<comment type="caution">
    <text evidence="9">The sequence shown here is derived from an EMBL/GenBank/DDBJ whole genome shotgun (WGS) entry which is preliminary data.</text>
</comment>
<organism evidence="9 10">
    <name type="scientific">Atopococcus tabaci</name>
    <dbReference type="NCBI Taxonomy" id="269774"/>
    <lineage>
        <taxon>Bacteria</taxon>
        <taxon>Bacillati</taxon>
        <taxon>Bacillota</taxon>
        <taxon>Bacilli</taxon>
        <taxon>Lactobacillales</taxon>
        <taxon>Carnobacteriaceae</taxon>
        <taxon>Atopococcus</taxon>
    </lineage>
</organism>
<evidence type="ECO:0000256" key="4">
    <source>
        <dbReference type="ARBA" id="ARBA00022833"/>
    </source>
</evidence>
<evidence type="ECO:0000256" key="2">
    <source>
        <dbReference type="ARBA" id="ARBA00022723"/>
    </source>
</evidence>
<dbReference type="GO" id="GO:0004222">
    <property type="term" value="F:metalloendopeptidase activity"/>
    <property type="evidence" value="ECO:0007669"/>
    <property type="project" value="UniProtKB-UniRule"/>
</dbReference>
<keyword evidence="2 6" id="KW-0479">Metal-binding</keyword>
<keyword evidence="1 6" id="KW-0645">Protease</keyword>
<dbReference type="EC" id="3.4.24.-" evidence="6"/>
<gene>
    <name evidence="9" type="primary">pepF</name>
    <name evidence="9" type="ORF">Q4F26_02825</name>
</gene>
<comment type="similarity">
    <text evidence="6">Belongs to the peptidase M3B family.</text>
</comment>
<evidence type="ECO:0000256" key="6">
    <source>
        <dbReference type="RuleBase" id="RU368091"/>
    </source>
</evidence>
<accession>A0AA43UC52</accession>
<protein>
    <recommendedName>
        <fullName evidence="6">Oligopeptidase F</fullName>
        <ecNumber evidence="6">3.4.24.-</ecNumber>
    </recommendedName>
</protein>
<dbReference type="AlphaFoldDB" id="A0AA43UC52"/>
<dbReference type="SUPFAM" id="SSF55486">
    <property type="entry name" value="Metalloproteases ('zincins'), catalytic domain"/>
    <property type="match status" value="1"/>
</dbReference>
<proteinExistence type="inferred from homology"/>
<name>A0AA43UC52_9LACT</name>
<evidence type="ECO:0000256" key="5">
    <source>
        <dbReference type="ARBA" id="ARBA00023049"/>
    </source>
</evidence>
<dbReference type="Gene3D" id="1.10.1370.20">
    <property type="entry name" value="Oligoendopeptidase f, C-terminal domain"/>
    <property type="match status" value="1"/>
</dbReference>
<keyword evidence="5 6" id="KW-0482">Metalloprotease</keyword>
<evidence type="ECO:0000313" key="9">
    <source>
        <dbReference type="EMBL" id="MDO5457253.1"/>
    </source>
</evidence>
<dbReference type="InterPro" id="IPR042088">
    <property type="entry name" value="OligoPept_F_C"/>
</dbReference>
<dbReference type="InterPro" id="IPR045090">
    <property type="entry name" value="Pept_M3A_M3B"/>
</dbReference>
<dbReference type="GO" id="GO:0046872">
    <property type="term" value="F:metal ion binding"/>
    <property type="evidence" value="ECO:0007669"/>
    <property type="project" value="UniProtKB-UniRule"/>
</dbReference>
<dbReference type="PANTHER" id="PTHR11804:SF84">
    <property type="entry name" value="SACCHAROLYSIN"/>
    <property type="match status" value="1"/>
</dbReference>
<comment type="cofactor">
    <cofactor evidence="6">
        <name>Zn(2+)</name>
        <dbReference type="ChEBI" id="CHEBI:29105"/>
    </cofactor>
    <text evidence="6">Binds 1 zinc ion.</text>
</comment>
<dbReference type="NCBIfam" id="TIGR00181">
    <property type="entry name" value="pepF"/>
    <property type="match status" value="1"/>
</dbReference>
<dbReference type="InterPro" id="IPR004438">
    <property type="entry name" value="Peptidase_M3B"/>
</dbReference>
<feature type="domain" description="Oligopeptidase F N-terminal" evidence="8">
    <location>
        <begin position="117"/>
        <end position="186"/>
    </location>
</feature>
<evidence type="ECO:0000259" key="8">
    <source>
        <dbReference type="Pfam" id="PF08439"/>
    </source>
</evidence>
<feature type="domain" description="Peptidase M3A/M3B catalytic" evidence="7">
    <location>
        <begin position="208"/>
        <end position="586"/>
    </location>
</feature>
<dbReference type="InterPro" id="IPR013647">
    <property type="entry name" value="OligopepF_N_dom"/>
</dbReference>
<dbReference type="Gene3D" id="1.20.140.70">
    <property type="entry name" value="Oligopeptidase f, N-terminal domain"/>
    <property type="match status" value="1"/>
</dbReference>
<dbReference type="PANTHER" id="PTHR11804">
    <property type="entry name" value="PROTEASE M3 THIMET OLIGOPEPTIDASE-RELATED"/>
    <property type="match status" value="1"/>
</dbReference>
<dbReference type="GO" id="GO:0006508">
    <property type="term" value="P:proteolysis"/>
    <property type="evidence" value="ECO:0007669"/>
    <property type="project" value="UniProtKB-KW"/>
</dbReference>
<dbReference type="Pfam" id="PF08439">
    <property type="entry name" value="Peptidase_M3_N"/>
    <property type="match status" value="1"/>
</dbReference>
<dbReference type="InterPro" id="IPR001567">
    <property type="entry name" value="Pept_M3A_M3B_dom"/>
</dbReference>
<reference evidence="9" key="1">
    <citation type="submission" date="2023-07" db="EMBL/GenBank/DDBJ databases">
        <title>Between Cages and Wild: Unraveling the Impact of Captivity on Animal Microbiomes and Antimicrobial Resistance.</title>
        <authorList>
            <person name="Schmartz G.P."/>
            <person name="Rehner J."/>
            <person name="Schuff M.J."/>
            <person name="Becker S.L."/>
            <person name="Kravczyk M."/>
            <person name="Gurevich A."/>
            <person name="Francke R."/>
            <person name="Mueller R."/>
            <person name="Keller V."/>
            <person name="Keller A."/>
        </authorList>
    </citation>
    <scope>NUCLEOTIDE SEQUENCE</scope>
    <source>
        <strain evidence="9">S39M_St_73</strain>
    </source>
</reference>
<comment type="function">
    <text evidence="6">Has oligopeptidase activity and degrades a variety of small bioactive peptides.</text>
</comment>
<dbReference type="CDD" id="cd09608">
    <property type="entry name" value="M3B_PepF"/>
    <property type="match status" value="1"/>
</dbReference>
<dbReference type="Pfam" id="PF01432">
    <property type="entry name" value="Peptidase_M3"/>
    <property type="match status" value="1"/>
</dbReference>
<evidence type="ECO:0000256" key="3">
    <source>
        <dbReference type="ARBA" id="ARBA00022801"/>
    </source>
</evidence>
<sequence length="600" mass="69793">MSKMQELPAREELPEDLTWDLKSIYESDQSFEESFASFEENYQSLASYQGTLADGADQLLTALENILASSRHLGNLHLYAHLKNDQDTSNAKYQELYDRVRSLSSQFSVTISWFQPELLAIDEGKIQAYIQENSELELYRHYLERLMTKKEHTLRESEEELLAGASNLFSVPGQTFSVLNNADLKFPVIEDEEGQKVQLTHGNYSEFLESKNRRVRENAFKNYYSVYEGLQNTFATTLYGNVKVQNYRATVRNYSSARDAALSSNFIKEDVYDRLLEAVDNHLPSFHRYLKLRKKVLKLKDLHMYDMYTPLIKESSFEVTFEEAKEITLQALKPLGAEYQEILQKAFDERWIDVCENKGKRSGAYSSGNYDNNPYILLNWHDSLNNLYTLVHELGHSVHTYLTTKNQPYIYGDYPIFLAEIASTTNENLLTIYLLNQADTDTEKITILNQYLDGFKGTVFRQTQFAEFEHFMHDQAASGQPLISHFLNEHYYKLNKRYYGEDVVSDEEIALEWSRIPHFYYNYYVYQYATGFCASSALAEAILSDETGLDRYLSFLKAGQSDYPIEVMKEAGVDMRSSDYLNRAFEVFDRYLKQLEDLIQ</sequence>
<dbReference type="EMBL" id="JAUNQW010000008">
    <property type="protein sequence ID" value="MDO5457253.1"/>
    <property type="molecule type" value="Genomic_DNA"/>
</dbReference>
<keyword evidence="4 6" id="KW-0862">Zinc</keyword>
<dbReference type="Proteomes" id="UP001171751">
    <property type="component" value="Unassembled WGS sequence"/>
</dbReference>
<keyword evidence="10" id="KW-1185">Reference proteome</keyword>
<keyword evidence="3 6" id="KW-0378">Hydrolase</keyword>
<evidence type="ECO:0000313" key="10">
    <source>
        <dbReference type="Proteomes" id="UP001171751"/>
    </source>
</evidence>
<evidence type="ECO:0000256" key="1">
    <source>
        <dbReference type="ARBA" id="ARBA00022670"/>
    </source>
</evidence>